<dbReference type="Gene3D" id="3.40.640.10">
    <property type="entry name" value="Type I PLP-dependent aspartate aminotransferase-like (Major domain)"/>
    <property type="match status" value="1"/>
</dbReference>
<gene>
    <name evidence="10" type="ORF">BN381_10078</name>
</gene>
<evidence type="ECO:0000256" key="2">
    <source>
        <dbReference type="ARBA" id="ARBA00006490"/>
    </source>
</evidence>
<dbReference type="PANTHER" id="PTHR11601:SF34">
    <property type="entry name" value="CYSTEINE DESULFURASE"/>
    <property type="match status" value="1"/>
</dbReference>
<comment type="catalytic activity">
    <reaction evidence="8">
        <text>(sulfur carrier)-H + L-cysteine = (sulfur carrier)-SH + L-alanine</text>
        <dbReference type="Rhea" id="RHEA:43892"/>
        <dbReference type="Rhea" id="RHEA-COMP:14737"/>
        <dbReference type="Rhea" id="RHEA-COMP:14739"/>
        <dbReference type="ChEBI" id="CHEBI:29917"/>
        <dbReference type="ChEBI" id="CHEBI:35235"/>
        <dbReference type="ChEBI" id="CHEBI:57972"/>
        <dbReference type="ChEBI" id="CHEBI:64428"/>
        <dbReference type="EC" id="2.8.1.7"/>
    </reaction>
</comment>
<keyword evidence="11" id="KW-1185">Reference proteome</keyword>
<evidence type="ECO:0000256" key="4">
    <source>
        <dbReference type="ARBA" id="ARBA00022723"/>
    </source>
</evidence>
<dbReference type="eggNOG" id="COG1104">
    <property type="taxonomic scope" value="Bacteria"/>
</dbReference>
<dbReference type="GO" id="GO:0051536">
    <property type="term" value="F:iron-sulfur cluster binding"/>
    <property type="evidence" value="ECO:0007669"/>
    <property type="project" value="UniProtKB-KW"/>
</dbReference>
<keyword evidence="5" id="KW-0663">Pyridoxal phosphate</keyword>
<comment type="cofactor">
    <cofactor evidence="1">
        <name>pyridoxal 5'-phosphate</name>
        <dbReference type="ChEBI" id="CHEBI:597326"/>
    </cofactor>
</comment>
<dbReference type="InterPro" id="IPR015421">
    <property type="entry name" value="PyrdxlP-dep_Trfase_major"/>
</dbReference>
<dbReference type="STRING" id="1229780.BN381_10078"/>
<keyword evidence="4" id="KW-0479">Metal-binding</keyword>
<dbReference type="GO" id="GO:0031071">
    <property type="term" value="F:cysteine desulfurase activity"/>
    <property type="evidence" value="ECO:0007669"/>
    <property type="project" value="UniProtKB-EC"/>
</dbReference>
<dbReference type="InterPro" id="IPR015422">
    <property type="entry name" value="PyrdxlP-dep_Trfase_small"/>
</dbReference>
<evidence type="ECO:0000256" key="1">
    <source>
        <dbReference type="ARBA" id="ARBA00001933"/>
    </source>
</evidence>
<comment type="caution">
    <text evidence="10">The sequence shown here is derived from an EMBL/GenBank/DDBJ whole genome shotgun (WGS) entry which is preliminary data.</text>
</comment>
<organism evidence="10 11">
    <name type="scientific">Candidatus Neomicrothrix parvicella RN1</name>
    <dbReference type="NCBI Taxonomy" id="1229780"/>
    <lineage>
        <taxon>Bacteria</taxon>
        <taxon>Bacillati</taxon>
        <taxon>Actinomycetota</taxon>
        <taxon>Acidimicrobiia</taxon>
        <taxon>Acidimicrobiales</taxon>
        <taxon>Microthrixaceae</taxon>
        <taxon>Candidatus Neomicrothrix</taxon>
    </lineage>
</organism>
<accession>R4YZQ9</accession>
<evidence type="ECO:0000256" key="5">
    <source>
        <dbReference type="ARBA" id="ARBA00022898"/>
    </source>
</evidence>
<dbReference type="InterPro" id="IPR000192">
    <property type="entry name" value="Aminotrans_V_dom"/>
</dbReference>
<feature type="domain" description="Aminotransferase class V" evidence="9">
    <location>
        <begin position="24"/>
        <end position="404"/>
    </location>
</feature>
<evidence type="ECO:0000256" key="8">
    <source>
        <dbReference type="ARBA" id="ARBA00050776"/>
    </source>
</evidence>
<dbReference type="Gene3D" id="3.90.1150.10">
    <property type="entry name" value="Aspartate Aminotransferase, domain 1"/>
    <property type="match status" value="1"/>
</dbReference>
<dbReference type="EC" id="2.8.1.7" evidence="10"/>
<evidence type="ECO:0000256" key="6">
    <source>
        <dbReference type="ARBA" id="ARBA00023004"/>
    </source>
</evidence>
<dbReference type="Proteomes" id="UP000018291">
    <property type="component" value="Unassembled WGS sequence"/>
</dbReference>
<dbReference type="Gene3D" id="1.10.260.50">
    <property type="match status" value="1"/>
</dbReference>
<evidence type="ECO:0000313" key="10">
    <source>
        <dbReference type="EMBL" id="CCM61847.1"/>
    </source>
</evidence>
<sequence>MEPMMTGAEHESTIASDEEDVPVHYLDHAATTPLRPEAAEAMARVTQGDLWANPSGGHLMARRARRAADDARDELAELFGARPSEIVFTSGGTEADNLAVYGTVGHGGPREGQAVLCSAIEHPAVRQPTRDLGGVEVAVDGRGRVDLDVLEATLSAATRAGTTVGLVSVILVNNEVGTIATLNAVADVVRRHAPEAILHTDAVQAHQWLDVAVSAARADLISVGAHKFGGPKGIGLLVVRDGLHLSPRAVGGGQERDRRAGTLNVAGVLGMAAAARATANHRDEDLVRIAALRDRLADGLSAAIPGLIETGVAAATADQRAATMSDRSSKVAGNCHVCLPGVETEALLYLLERAGIMATAASSCASGAQEPSYVVEALGQPREVALGALRLTLGAASTDADVDAALVAVPAAVERLKLFS</sequence>
<dbReference type="InterPro" id="IPR015424">
    <property type="entry name" value="PyrdxlP-dep_Trfase"/>
</dbReference>
<comment type="similarity">
    <text evidence="2">Belongs to the class-V pyridoxal-phosphate-dependent aminotransferase family. NifS/IscS subfamily.</text>
</comment>
<proteinExistence type="inferred from homology"/>
<keyword evidence="6" id="KW-0408">Iron</keyword>
<protein>
    <submittedName>
        <fullName evidence="10">Putative Cysteine desulfurase</fullName>
        <ecNumber evidence="10">2.8.1.7</ecNumber>
    </submittedName>
</protein>
<keyword evidence="7" id="KW-0411">Iron-sulfur</keyword>
<dbReference type="SUPFAM" id="SSF53383">
    <property type="entry name" value="PLP-dependent transferases"/>
    <property type="match status" value="1"/>
</dbReference>
<dbReference type="PANTHER" id="PTHR11601">
    <property type="entry name" value="CYSTEINE DESULFURYLASE FAMILY MEMBER"/>
    <property type="match status" value="1"/>
</dbReference>
<evidence type="ECO:0000259" key="9">
    <source>
        <dbReference type="Pfam" id="PF00266"/>
    </source>
</evidence>
<keyword evidence="3 10" id="KW-0808">Transferase</keyword>
<evidence type="ECO:0000256" key="7">
    <source>
        <dbReference type="ARBA" id="ARBA00023014"/>
    </source>
</evidence>
<dbReference type="PIRSF" id="PIRSF005572">
    <property type="entry name" value="NifS"/>
    <property type="match status" value="1"/>
</dbReference>
<dbReference type="HOGENOM" id="CLU_003433_0_0_11"/>
<evidence type="ECO:0000313" key="11">
    <source>
        <dbReference type="Proteomes" id="UP000018291"/>
    </source>
</evidence>
<dbReference type="Pfam" id="PF00266">
    <property type="entry name" value="Aminotran_5"/>
    <property type="match status" value="1"/>
</dbReference>
<dbReference type="AlphaFoldDB" id="R4YZQ9"/>
<evidence type="ECO:0000256" key="3">
    <source>
        <dbReference type="ARBA" id="ARBA00022679"/>
    </source>
</evidence>
<dbReference type="InterPro" id="IPR016454">
    <property type="entry name" value="Cysteine_dSase"/>
</dbReference>
<name>R4YZQ9_9ACTN</name>
<reference evidence="10 11" key="1">
    <citation type="journal article" date="2013" name="ISME J.">
        <title>Metabolic model for the filamentous 'Candidatus Microthrix parvicella' based on genomic and metagenomic analyses.</title>
        <authorList>
            <person name="Jon McIlroy S."/>
            <person name="Kristiansen R."/>
            <person name="Albertsen M."/>
            <person name="Michael Karst S."/>
            <person name="Rossetti S."/>
            <person name="Lund Nielsen J."/>
            <person name="Tandoi V."/>
            <person name="James Seviour R."/>
            <person name="Nielsen P.H."/>
        </authorList>
    </citation>
    <scope>NUCLEOTIDE SEQUENCE [LARGE SCALE GENOMIC DNA]</scope>
    <source>
        <strain evidence="10 11">RN1</strain>
    </source>
</reference>
<dbReference type="GO" id="GO:0046872">
    <property type="term" value="F:metal ion binding"/>
    <property type="evidence" value="ECO:0007669"/>
    <property type="project" value="UniProtKB-KW"/>
</dbReference>
<dbReference type="EMBL" id="CANL01000001">
    <property type="protein sequence ID" value="CCM61847.1"/>
    <property type="molecule type" value="Genomic_DNA"/>
</dbReference>